<dbReference type="EMBL" id="PDCR01000010">
    <property type="protein sequence ID" value="PEG54799.1"/>
    <property type="molecule type" value="Genomic_DNA"/>
</dbReference>
<dbReference type="AlphaFoldDB" id="A0A1Q4H536"/>
<comment type="caution">
    <text evidence="2">The sequence shown here is derived from an EMBL/GenBank/DDBJ whole genome shotgun (WGS) entry which is preliminary data.</text>
</comment>
<gene>
    <name evidence="2" type="ORF">CRI78_09890</name>
</gene>
<dbReference type="RefSeq" id="WP_073859400.1">
    <property type="nucleotide sequence ID" value="NZ_BAAATC010000015.1"/>
</dbReference>
<reference evidence="2 3" key="1">
    <citation type="submission" date="2017-10" db="EMBL/GenBank/DDBJ databases">
        <title>The new phylogeny of genus Mycobacterium.</title>
        <authorList>
            <person name="Tortoli E."/>
            <person name="Trovato A."/>
            <person name="Cirillo D.M."/>
        </authorList>
    </citation>
    <scope>NUCLEOTIDE SEQUENCE [LARGE SCALE GENOMIC DNA]</scope>
    <source>
        <strain evidence="2 3">IP141170001</strain>
    </source>
</reference>
<proteinExistence type="predicted"/>
<keyword evidence="2" id="KW-0489">Methyltransferase</keyword>
<dbReference type="InterPro" id="IPR029063">
    <property type="entry name" value="SAM-dependent_MTases_sf"/>
</dbReference>
<dbReference type="GO" id="GO:0008757">
    <property type="term" value="F:S-adenosylmethionine-dependent methyltransferase activity"/>
    <property type="evidence" value="ECO:0007669"/>
    <property type="project" value="InterPro"/>
</dbReference>
<dbReference type="Gene3D" id="3.40.50.150">
    <property type="entry name" value="Vaccinia Virus protein VP39"/>
    <property type="match status" value="1"/>
</dbReference>
<evidence type="ECO:0000259" key="1">
    <source>
        <dbReference type="Pfam" id="PF08241"/>
    </source>
</evidence>
<evidence type="ECO:0000313" key="2">
    <source>
        <dbReference type="EMBL" id="PEG54799.1"/>
    </source>
</evidence>
<evidence type="ECO:0000313" key="3">
    <source>
        <dbReference type="Proteomes" id="UP000220340"/>
    </source>
</evidence>
<dbReference type="Pfam" id="PF08241">
    <property type="entry name" value="Methyltransf_11"/>
    <property type="match status" value="1"/>
</dbReference>
<dbReference type="Proteomes" id="UP000220340">
    <property type="component" value="Unassembled WGS sequence"/>
</dbReference>
<dbReference type="PANTHER" id="PTHR43591:SF24">
    <property type="entry name" value="2-METHOXY-6-POLYPRENYL-1,4-BENZOQUINOL METHYLASE, MITOCHONDRIAL"/>
    <property type="match status" value="1"/>
</dbReference>
<keyword evidence="2" id="KW-0808">Transferase</keyword>
<dbReference type="CDD" id="cd02440">
    <property type="entry name" value="AdoMet_MTases"/>
    <property type="match status" value="1"/>
</dbReference>
<name>A0A1Q4H536_9MYCO</name>
<dbReference type="OrthoDB" id="3763870at2"/>
<protein>
    <submittedName>
        <fullName evidence="2">SAM-dependent methyltransferase</fullName>
    </submittedName>
</protein>
<dbReference type="SUPFAM" id="SSF53335">
    <property type="entry name" value="S-adenosyl-L-methionine-dependent methyltransferases"/>
    <property type="match status" value="1"/>
</dbReference>
<feature type="domain" description="Methyltransferase type 11" evidence="1">
    <location>
        <begin position="85"/>
        <end position="180"/>
    </location>
</feature>
<sequence>MDDALRQAIELLLDPPAHPDVSRGYLDLLQSGTDAPSNSGVIQKAWASRAGSMLYDHAQLLNRRLLSATRPPLDWLGVPPGGIALDVGSGPGNITAALARAVGPGGAALGVDISEAMLERAVAAQAGPRVGFVRADAQRLPFRDASFDAVVSLAALQLMPDVVAAASEMVRVLRPGCRIAVMVPTVGPAAAMRVLAKGGARFFDEDELGDVFEGLGLAGVRTRTRGPIQWVRGQKA</sequence>
<dbReference type="STRING" id="1801.BRW64_26185"/>
<accession>A0A1Q4H536</accession>
<dbReference type="InterPro" id="IPR013216">
    <property type="entry name" value="Methyltransf_11"/>
</dbReference>
<dbReference type="GO" id="GO:0032259">
    <property type="term" value="P:methylation"/>
    <property type="evidence" value="ECO:0007669"/>
    <property type="project" value="UniProtKB-KW"/>
</dbReference>
<dbReference type="PANTHER" id="PTHR43591">
    <property type="entry name" value="METHYLTRANSFERASE"/>
    <property type="match status" value="1"/>
</dbReference>
<organism evidence="2 3">
    <name type="scientific">Mycolicibacterium diernhoferi</name>
    <dbReference type="NCBI Taxonomy" id="1801"/>
    <lineage>
        <taxon>Bacteria</taxon>
        <taxon>Bacillati</taxon>
        <taxon>Actinomycetota</taxon>
        <taxon>Actinomycetes</taxon>
        <taxon>Mycobacteriales</taxon>
        <taxon>Mycobacteriaceae</taxon>
        <taxon>Mycolicibacterium</taxon>
    </lineage>
</organism>
<keyword evidence="3" id="KW-1185">Reference proteome</keyword>